<gene>
    <name evidence="2" type="ORF">R0H02_25630</name>
</gene>
<sequence length="59" mass="6796">MLPDRTKESQELSRTAERIAVGLVEQKRVDVTLLPNGNERGRAIEHDEPVRTQTIQKER</sequence>
<proteinExistence type="predicted"/>
<name>A0AB35S3C3_9ENTR</name>
<evidence type="ECO:0000313" key="3">
    <source>
        <dbReference type="Proteomes" id="UP001286589"/>
    </source>
</evidence>
<evidence type="ECO:0000256" key="1">
    <source>
        <dbReference type="SAM" id="MobiDB-lite"/>
    </source>
</evidence>
<organism evidence="2 3">
    <name type="scientific">Phytobacter ursingii</name>
    <dbReference type="NCBI Taxonomy" id="1972431"/>
    <lineage>
        <taxon>Bacteria</taxon>
        <taxon>Pseudomonadati</taxon>
        <taxon>Pseudomonadota</taxon>
        <taxon>Gammaproteobacteria</taxon>
        <taxon>Enterobacterales</taxon>
        <taxon>Enterobacteriaceae</taxon>
        <taxon>Phytobacter</taxon>
    </lineage>
</organism>
<keyword evidence="3" id="KW-1185">Reference proteome</keyword>
<dbReference type="AlphaFoldDB" id="A0AB35S3C3"/>
<dbReference type="RefSeq" id="WP_142518469.1">
    <property type="nucleotide sequence ID" value="NZ_JAWJAC010000030.1"/>
</dbReference>
<accession>A0AB35S3C3</accession>
<protein>
    <submittedName>
        <fullName evidence="2">Uncharacterized protein</fullName>
    </submittedName>
</protein>
<feature type="region of interest" description="Disordered" evidence="1">
    <location>
        <begin position="39"/>
        <end position="59"/>
    </location>
</feature>
<dbReference type="EMBL" id="JAWJAC010000030">
    <property type="protein sequence ID" value="MDV2865824.1"/>
    <property type="molecule type" value="Genomic_DNA"/>
</dbReference>
<reference evidence="2 3" key="1">
    <citation type="submission" date="2023-10" db="EMBL/GenBank/DDBJ databases">
        <title>Phytobacter spp. The emergence of a new genus of hospital-origin enterobacteria encoding carbapenemases in Argentina.</title>
        <authorList>
            <person name="Vay C."/>
            <person name="Almuzara M."/>
            <person name="Traglia G.M."/>
            <person name="Campos J."/>
        </authorList>
    </citation>
    <scope>NUCLEOTIDE SEQUENCE [LARGE SCALE GENOMIC DNA]</scope>
    <source>
        <strain evidence="2 3">CVMA36</strain>
    </source>
</reference>
<evidence type="ECO:0000313" key="2">
    <source>
        <dbReference type="EMBL" id="MDV2865824.1"/>
    </source>
</evidence>
<dbReference type="Proteomes" id="UP001286589">
    <property type="component" value="Unassembled WGS sequence"/>
</dbReference>
<comment type="caution">
    <text evidence="2">The sequence shown here is derived from an EMBL/GenBank/DDBJ whole genome shotgun (WGS) entry which is preliminary data.</text>
</comment>